<proteinExistence type="inferred from homology"/>
<evidence type="ECO:0000256" key="1">
    <source>
        <dbReference type="ARBA" id="ARBA00005568"/>
    </source>
</evidence>
<dbReference type="GO" id="GO:0016832">
    <property type="term" value="F:aldehyde-lyase activity"/>
    <property type="evidence" value="ECO:0007669"/>
    <property type="project" value="TreeGrafter"/>
</dbReference>
<evidence type="ECO:0000313" key="5">
    <source>
        <dbReference type="EMBL" id="ELY41525.1"/>
    </source>
</evidence>
<comment type="caution">
    <text evidence="5">The sequence shown here is derived from an EMBL/GenBank/DDBJ whole genome shotgun (WGS) entry which is preliminary data.</text>
</comment>
<dbReference type="GO" id="GO:0005737">
    <property type="term" value="C:cytoplasm"/>
    <property type="evidence" value="ECO:0007669"/>
    <property type="project" value="TreeGrafter"/>
</dbReference>
<dbReference type="InterPro" id="IPR050251">
    <property type="entry name" value="HpcH-HpaI_aldolase"/>
</dbReference>
<sequence length="401" mass="44231">MTSAILWYYGTYYVPVVEHGNPRDANILGVSRRAECKRDDSLFAVVSAGLELAGRKADRLVFGDSDFHGVAAGAVRGYLERRFALEDDEHLLLIEVGVDRAAESLARLEDVARDRDVFGSQRVGQGASIRVQLLVVRSRLEVVDRDAVHGSRSTCWHKVAFETTSSPAKHYAARWCHPPMATSPRTNLLRRTLEDDAVALGILENTYSPILVEFYGELGLDFVWIDLEHAGPSPFDGERLDDLLRAANVTGTELLVRLPEPDPGMVRKTLDAGVRTLFVSRIETAEEVRRAVEASRFEYDGDPGKRGFASPRASRWGTTDDYAGTEDDEVVVGVTIENPTAVANIEDILAVPELGFVFAGPLDLAVSLGHPGEPTHEAVEEQIEEIRGVVRSWFAEYEGLE</sequence>
<reference evidence="5 6" key="1">
    <citation type="journal article" date="2014" name="PLoS Genet.">
        <title>Phylogenetically driven sequencing of extremely halophilic archaea reveals strategies for static and dynamic osmo-response.</title>
        <authorList>
            <person name="Becker E.A."/>
            <person name="Seitzer P.M."/>
            <person name="Tritt A."/>
            <person name="Larsen D."/>
            <person name="Krusor M."/>
            <person name="Yao A.I."/>
            <person name="Wu D."/>
            <person name="Madern D."/>
            <person name="Eisen J.A."/>
            <person name="Darling A.E."/>
            <person name="Facciotti M.T."/>
        </authorList>
    </citation>
    <scope>NUCLEOTIDE SEQUENCE [LARGE SCALE GENOMIC DNA]</scope>
    <source>
        <strain evidence="5 6">GA33</strain>
    </source>
</reference>
<name>L9VWH0_9EURY</name>
<evidence type="ECO:0000256" key="3">
    <source>
        <dbReference type="ARBA" id="ARBA00023239"/>
    </source>
</evidence>
<protein>
    <submittedName>
        <fullName evidence="5">HpcH/HpaI aldolase</fullName>
    </submittedName>
</protein>
<dbReference type="OrthoDB" id="142679at2157"/>
<evidence type="ECO:0000259" key="4">
    <source>
        <dbReference type="Pfam" id="PF03328"/>
    </source>
</evidence>
<feature type="domain" description="HpcH/HpaI aldolase/citrate lyase" evidence="4">
    <location>
        <begin position="208"/>
        <end position="387"/>
    </location>
</feature>
<dbReference type="SUPFAM" id="SSF51621">
    <property type="entry name" value="Phosphoenolpyruvate/pyruvate domain"/>
    <property type="match status" value="1"/>
</dbReference>
<dbReference type="PATRIC" id="fig|1114856.3.peg.1926"/>
<dbReference type="AlphaFoldDB" id="L9VWH0"/>
<dbReference type="InterPro" id="IPR005000">
    <property type="entry name" value="Aldolase/citrate-lyase_domain"/>
</dbReference>
<gene>
    <name evidence="5" type="ORF">C496_09246</name>
</gene>
<dbReference type="InterPro" id="IPR015813">
    <property type="entry name" value="Pyrv/PenolPyrv_kinase-like_dom"/>
</dbReference>
<dbReference type="PANTHER" id="PTHR30502">
    <property type="entry name" value="2-KETO-3-DEOXY-L-RHAMNONATE ALDOLASE"/>
    <property type="match status" value="1"/>
</dbReference>
<organism evidence="5 6">
    <name type="scientific">Natronorubrum tibetense GA33</name>
    <dbReference type="NCBI Taxonomy" id="1114856"/>
    <lineage>
        <taxon>Archaea</taxon>
        <taxon>Methanobacteriati</taxon>
        <taxon>Methanobacteriota</taxon>
        <taxon>Stenosarchaea group</taxon>
        <taxon>Halobacteria</taxon>
        <taxon>Halobacteriales</taxon>
        <taxon>Natrialbaceae</taxon>
        <taxon>Natronorubrum</taxon>
    </lineage>
</organism>
<dbReference type="Proteomes" id="UP000011599">
    <property type="component" value="Unassembled WGS sequence"/>
</dbReference>
<dbReference type="InterPro" id="IPR040442">
    <property type="entry name" value="Pyrv_kinase-like_dom_sf"/>
</dbReference>
<dbReference type="PANTHER" id="PTHR30502:SF0">
    <property type="entry name" value="PHOSPHOENOLPYRUVATE CARBOXYLASE FAMILY PROTEIN"/>
    <property type="match status" value="1"/>
</dbReference>
<comment type="similarity">
    <text evidence="1">Belongs to the HpcH/HpaI aldolase family.</text>
</comment>
<accession>L9VWH0</accession>
<evidence type="ECO:0000256" key="2">
    <source>
        <dbReference type="ARBA" id="ARBA00022723"/>
    </source>
</evidence>
<keyword evidence="6" id="KW-1185">Reference proteome</keyword>
<dbReference type="EMBL" id="AOHW01000027">
    <property type="protein sequence ID" value="ELY41525.1"/>
    <property type="molecule type" value="Genomic_DNA"/>
</dbReference>
<keyword evidence="3" id="KW-0456">Lyase</keyword>
<dbReference type="Gene3D" id="3.20.20.60">
    <property type="entry name" value="Phosphoenolpyruvate-binding domains"/>
    <property type="match status" value="1"/>
</dbReference>
<dbReference type="Pfam" id="PF03328">
    <property type="entry name" value="HpcH_HpaI"/>
    <property type="match status" value="1"/>
</dbReference>
<dbReference type="eggNOG" id="arCOG04974">
    <property type="taxonomic scope" value="Archaea"/>
</dbReference>
<evidence type="ECO:0000313" key="6">
    <source>
        <dbReference type="Proteomes" id="UP000011599"/>
    </source>
</evidence>
<dbReference type="STRING" id="1114856.GCA_000383975_02270"/>
<dbReference type="GO" id="GO:0046872">
    <property type="term" value="F:metal ion binding"/>
    <property type="evidence" value="ECO:0007669"/>
    <property type="project" value="UniProtKB-KW"/>
</dbReference>
<keyword evidence="2" id="KW-0479">Metal-binding</keyword>